<sequence length="69" mass="7891">MSTTAYQQEEERIVAGGTPLTRTAEFEELYRELVEEAGRALEEGDLGWWAFLQEVLIPQIDAEIQYVSI</sequence>
<organism evidence="1">
    <name type="scientific">uncultured Rubrobacteraceae bacterium</name>
    <dbReference type="NCBI Taxonomy" id="349277"/>
    <lineage>
        <taxon>Bacteria</taxon>
        <taxon>Bacillati</taxon>
        <taxon>Actinomycetota</taxon>
        <taxon>Rubrobacteria</taxon>
        <taxon>Rubrobacterales</taxon>
        <taxon>Rubrobacteraceae</taxon>
        <taxon>environmental samples</taxon>
    </lineage>
</organism>
<dbReference type="AlphaFoldDB" id="A0A6J4QTJ5"/>
<dbReference type="EMBL" id="CADCVD010000143">
    <property type="protein sequence ID" value="CAA9454637.1"/>
    <property type="molecule type" value="Genomic_DNA"/>
</dbReference>
<name>A0A6J4QTJ5_9ACTN</name>
<protein>
    <submittedName>
        <fullName evidence="1">Uncharacterized protein</fullName>
    </submittedName>
</protein>
<accession>A0A6J4QTJ5</accession>
<evidence type="ECO:0000313" key="1">
    <source>
        <dbReference type="EMBL" id="CAA9454637.1"/>
    </source>
</evidence>
<gene>
    <name evidence="1" type="ORF">AVDCRST_MAG37-2790</name>
</gene>
<reference evidence="1" key="1">
    <citation type="submission" date="2020-02" db="EMBL/GenBank/DDBJ databases">
        <authorList>
            <person name="Meier V. D."/>
        </authorList>
    </citation>
    <scope>NUCLEOTIDE SEQUENCE</scope>
    <source>
        <strain evidence="1">AVDCRST_MAG37</strain>
    </source>
</reference>
<proteinExistence type="predicted"/>